<feature type="region of interest" description="Disordered" evidence="1">
    <location>
        <begin position="1"/>
        <end position="69"/>
    </location>
</feature>
<name>F4RBB9_MELLP</name>
<dbReference type="OrthoDB" id="2506374at2759"/>
<organism evidence="3">
    <name type="scientific">Melampsora larici-populina (strain 98AG31 / pathotype 3-4-7)</name>
    <name type="common">Poplar leaf rust fungus</name>
    <dbReference type="NCBI Taxonomy" id="747676"/>
    <lineage>
        <taxon>Eukaryota</taxon>
        <taxon>Fungi</taxon>
        <taxon>Dikarya</taxon>
        <taxon>Basidiomycota</taxon>
        <taxon>Pucciniomycotina</taxon>
        <taxon>Pucciniomycetes</taxon>
        <taxon>Pucciniales</taxon>
        <taxon>Melampsoraceae</taxon>
        <taxon>Melampsora</taxon>
    </lineage>
</organism>
<dbReference type="VEuPathDB" id="FungiDB:MELLADRAFT_94388"/>
<dbReference type="RefSeq" id="XP_007406688.1">
    <property type="nucleotide sequence ID" value="XM_007406626.1"/>
</dbReference>
<dbReference type="KEGG" id="mlr:MELLADRAFT_94388"/>
<protein>
    <submittedName>
        <fullName evidence="2">Uncharacterized protein</fullName>
    </submittedName>
</protein>
<feature type="region of interest" description="Disordered" evidence="1">
    <location>
        <begin position="372"/>
        <end position="391"/>
    </location>
</feature>
<evidence type="ECO:0000313" key="3">
    <source>
        <dbReference type="Proteomes" id="UP000001072"/>
    </source>
</evidence>
<evidence type="ECO:0000256" key="1">
    <source>
        <dbReference type="SAM" id="MobiDB-lite"/>
    </source>
</evidence>
<feature type="compositionally biased region" description="Low complexity" evidence="1">
    <location>
        <begin position="545"/>
        <end position="555"/>
    </location>
</feature>
<sequence length="568" mass="62536">MPPGTCRSTRSTDAVTNADSSLPEPKRSRNQETRTTSRRGLGSAASANTDANHLPTPSATQQQQPQPIHTEPVQDIQDLDLNDITLKNYHQVKRFWPLGRITDQLQRQKSSNHQLSAEVLVEAKAVLESLEISLHMIAMVSHVDITTLKRALGLIGGTTHADNPWHRWLSFALDANKFPMPTQGHPDSAAILANRNKANHVAYNALTVDQLTVFKSPVFFALGGYPDYSAISFSDNASGDTSVLIPEVPKLSEEDELRYRPIYDKLVNTKKVAKDRELNTPAACASKEEKRSLLSFKKIAQQLERDHQMLGIDYYVIACSNNTGGEGWCREHSSREEIVQWVSDRAQLQHVFPIYCQHGSIVEKVQAVASAKNGTLPEKRPSNNQSDIDKRNLGGQLNELVLPHVVNLVGKDDYKPFPRTPNPIASLQERKLKVERATNSALSKDDFDKGFTGMNAKARRSWLSDLKDGKFKLMKDVEVQPSKGEHHITESQSQPSEPPHTTENQSTASELQNSQPCASNSQIPQIPQVIEQSGQPSESQTAELGAEATASATHEGTGGEGGATCDLA</sequence>
<feature type="compositionally biased region" description="Basic and acidic residues" evidence="1">
    <location>
        <begin position="480"/>
        <end position="489"/>
    </location>
</feature>
<gene>
    <name evidence="2" type="ORF">MELLADRAFT_94388</name>
</gene>
<dbReference type="AlphaFoldDB" id="F4RBB9"/>
<feature type="compositionally biased region" description="Polar residues" evidence="1">
    <location>
        <begin position="1"/>
        <end position="20"/>
    </location>
</feature>
<dbReference type="HOGENOM" id="CLU_025212_2_2_1"/>
<keyword evidence="3" id="KW-1185">Reference proteome</keyword>
<feature type="compositionally biased region" description="Low complexity" evidence="1">
    <location>
        <begin position="55"/>
        <end position="69"/>
    </location>
</feature>
<dbReference type="GeneID" id="18936865"/>
<evidence type="ECO:0000313" key="2">
    <source>
        <dbReference type="EMBL" id="EGG10387.1"/>
    </source>
</evidence>
<reference evidence="3" key="1">
    <citation type="journal article" date="2011" name="Proc. Natl. Acad. Sci. U.S.A.">
        <title>Obligate biotrophy features unraveled by the genomic analysis of rust fungi.</title>
        <authorList>
            <person name="Duplessis S."/>
            <person name="Cuomo C.A."/>
            <person name="Lin Y.-C."/>
            <person name="Aerts A."/>
            <person name="Tisserant E."/>
            <person name="Veneault-Fourrey C."/>
            <person name="Joly D.L."/>
            <person name="Hacquard S."/>
            <person name="Amselem J."/>
            <person name="Cantarel B.L."/>
            <person name="Chiu R."/>
            <person name="Coutinho P.M."/>
            <person name="Feau N."/>
            <person name="Field M."/>
            <person name="Frey P."/>
            <person name="Gelhaye E."/>
            <person name="Goldberg J."/>
            <person name="Grabherr M.G."/>
            <person name="Kodira C.D."/>
            <person name="Kohler A."/>
            <person name="Kuees U."/>
            <person name="Lindquist E.A."/>
            <person name="Lucas S.M."/>
            <person name="Mago R."/>
            <person name="Mauceli E."/>
            <person name="Morin E."/>
            <person name="Murat C."/>
            <person name="Pangilinan J.L."/>
            <person name="Park R."/>
            <person name="Pearson M."/>
            <person name="Quesneville H."/>
            <person name="Rouhier N."/>
            <person name="Sakthikumar S."/>
            <person name="Salamov A.A."/>
            <person name="Schmutz J."/>
            <person name="Selles B."/>
            <person name="Shapiro H."/>
            <person name="Tanguay P."/>
            <person name="Tuskan G.A."/>
            <person name="Henrissat B."/>
            <person name="Van de Peer Y."/>
            <person name="Rouze P."/>
            <person name="Ellis J.G."/>
            <person name="Dodds P.N."/>
            <person name="Schein J.E."/>
            <person name="Zhong S."/>
            <person name="Hamelin R.C."/>
            <person name="Grigoriev I.V."/>
            <person name="Szabo L.J."/>
            <person name="Martin F."/>
        </authorList>
    </citation>
    <scope>NUCLEOTIDE SEQUENCE [LARGE SCALE GENOMIC DNA]</scope>
    <source>
        <strain evidence="3">98AG31 / pathotype 3-4-7</strain>
    </source>
</reference>
<dbReference type="Proteomes" id="UP000001072">
    <property type="component" value="Unassembled WGS sequence"/>
</dbReference>
<dbReference type="EMBL" id="GL883095">
    <property type="protein sequence ID" value="EGG10387.1"/>
    <property type="molecule type" value="Genomic_DNA"/>
</dbReference>
<feature type="region of interest" description="Disordered" evidence="1">
    <location>
        <begin position="480"/>
        <end position="568"/>
    </location>
</feature>
<proteinExistence type="predicted"/>
<feature type="compositionally biased region" description="Basic and acidic residues" evidence="1">
    <location>
        <begin position="377"/>
        <end position="391"/>
    </location>
</feature>
<dbReference type="InParanoid" id="F4RBB9"/>
<feature type="compositionally biased region" description="Polar residues" evidence="1">
    <location>
        <begin position="490"/>
        <end position="542"/>
    </location>
</feature>
<accession>F4RBB9</accession>